<feature type="transmembrane region" description="Helical" evidence="2">
    <location>
        <begin position="140"/>
        <end position="159"/>
    </location>
</feature>
<feature type="signal peptide" evidence="3">
    <location>
        <begin position="1"/>
        <end position="21"/>
    </location>
</feature>
<dbReference type="SMART" id="SM00267">
    <property type="entry name" value="GGDEF"/>
    <property type="match status" value="1"/>
</dbReference>
<dbReference type="GO" id="GO:0052621">
    <property type="term" value="F:diguanylate cyclase activity"/>
    <property type="evidence" value="ECO:0007669"/>
    <property type="project" value="TreeGrafter"/>
</dbReference>
<evidence type="ECO:0000259" key="4">
    <source>
        <dbReference type="PROSITE" id="PS50887"/>
    </source>
</evidence>
<dbReference type="CDD" id="cd01949">
    <property type="entry name" value="GGDEF"/>
    <property type="match status" value="1"/>
</dbReference>
<dbReference type="InterPro" id="IPR043128">
    <property type="entry name" value="Rev_trsase/Diguanyl_cyclase"/>
</dbReference>
<keyword evidence="1" id="KW-0175">Coiled coil</keyword>
<dbReference type="PANTHER" id="PTHR45138:SF9">
    <property type="entry name" value="DIGUANYLATE CYCLASE DGCM-RELATED"/>
    <property type="match status" value="1"/>
</dbReference>
<feature type="transmembrane region" description="Helical" evidence="2">
    <location>
        <begin position="99"/>
        <end position="120"/>
    </location>
</feature>
<name>A0A010Z2T9_9ACTN</name>
<sequence length="520" mass="55102">MGGVLLTVTFSLSALAGAVTAATAFRHRARVPAGTPLGVATTGITGWSVAAAINAGVGDPAWTLPLAAVGIAGHVLIVVGYLGLTEVVAGRRWRPRRPVAALLAVEPLLVVVALATGVFFDGVERAADGSWQPVFGLGYTLHFLYCYAVTLTCAYRALRYAYRRSAFTRRVAGWLALIALPPIVVNLVAVTVLHNNDVTLIGTVISAGLAYGALTRRSIEWLPIARAQLIDALADGVVVIDRDGFVADANAVGRQLIVGSAPWVDDPIGVAVDSIDPTFPLLEPEDTDFVFASGRLGLDLEIRTRVIHDRTGSFAGWVMIARDVTAHRAQHRALEAANEQLREQITTIERLRADLAEQAVRDALTGLHNRRHLMNVLADAERGHTGPLSVALIDVDHFKQVNDRYGHAAGDRVLVAVAHLLASGARPDDVLARYGGEEFVLLLPGVASDAAHTCVDRLRTLVAGTALEVAGETVRVSFSAGVACGTAPVDADALLEAADLALYAAKRNGRDRVELATSVR</sequence>
<proteinExistence type="predicted"/>
<dbReference type="GO" id="GO:0043709">
    <property type="term" value="P:cell adhesion involved in single-species biofilm formation"/>
    <property type="evidence" value="ECO:0007669"/>
    <property type="project" value="TreeGrafter"/>
</dbReference>
<feature type="transmembrane region" description="Helical" evidence="2">
    <location>
        <begin position="66"/>
        <end position="87"/>
    </location>
</feature>
<feature type="chain" id="PRO_5001458055" evidence="3">
    <location>
        <begin position="22"/>
        <end position="520"/>
    </location>
</feature>
<dbReference type="OrthoDB" id="23692at2"/>
<dbReference type="AlphaFoldDB" id="A0A010Z2T9"/>
<dbReference type="InterPro" id="IPR000160">
    <property type="entry name" value="GGDEF_dom"/>
</dbReference>
<dbReference type="FunFam" id="3.30.70.270:FF:000001">
    <property type="entry name" value="Diguanylate cyclase domain protein"/>
    <property type="match status" value="1"/>
</dbReference>
<keyword evidence="6" id="KW-1185">Reference proteome</keyword>
<evidence type="ECO:0000256" key="3">
    <source>
        <dbReference type="SAM" id="SignalP"/>
    </source>
</evidence>
<keyword evidence="3" id="KW-0732">Signal</keyword>
<evidence type="ECO:0000256" key="2">
    <source>
        <dbReference type="SAM" id="Phobius"/>
    </source>
</evidence>
<dbReference type="InterPro" id="IPR029787">
    <property type="entry name" value="Nucleotide_cyclase"/>
</dbReference>
<dbReference type="InterPro" id="IPR031621">
    <property type="entry name" value="HisKA_7TM"/>
</dbReference>
<protein>
    <submittedName>
        <fullName evidence="5">Diguanylate cyclase (GGDEF) domain-containing protein</fullName>
    </submittedName>
</protein>
<dbReference type="GO" id="GO:1902201">
    <property type="term" value="P:negative regulation of bacterial-type flagellum-dependent cell motility"/>
    <property type="evidence" value="ECO:0007669"/>
    <property type="project" value="TreeGrafter"/>
</dbReference>
<keyword evidence="2" id="KW-1133">Transmembrane helix</keyword>
<dbReference type="SUPFAM" id="SSF55073">
    <property type="entry name" value="Nucleotide cyclase"/>
    <property type="match status" value="1"/>
</dbReference>
<dbReference type="InterPro" id="IPR050469">
    <property type="entry name" value="Diguanylate_Cyclase"/>
</dbReference>
<dbReference type="Pfam" id="PF00990">
    <property type="entry name" value="GGDEF"/>
    <property type="match status" value="1"/>
</dbReference>
<feature type="transmembrane region" description="Helical" evidence="2">
    <location>
        <begin position="171"/>
        <end position="192"/>
    </location>
</feature>
<gene>
    <name evidence="5" type="ORF">CryarDRAFT_2857</name>
</gene>
<dbReference type="PROSITE" id="PS50887">
    <property type="entry name" value="GGDEF"/>
    <property type="match status" value="1"/>
</dbReference>
<dbReference type="Proteomes" id="UP000021053">
    <property type="component" value="Unassembled WGS sequence"/>
</dbReference>
<dbReference type="RefSeq" id="WP_084700461.1">
    <property type="nucleotide sequence ID" value="NZ_KK073874.1"/>
</dbReference>
<comment type="caution">
    <text evidence="5">The sequence shown here is derived from an EMBL/GenBank/DDBJ whole genome shotgun (WGS) entry which is preliminary data.</text>
</comment>
<evidence type="ECO:0000256" key="1">
    <source>
        <dbReference type="SAM" id="Coils"/>
    </source>
</evidence>
<keyword evidence="2" id="KW-0472">Membrane</keyword>
<dbReference type="Gene3D" id="3.30.450.20">
    <property type="entry name" value="PAS domain"/>
    <property type="match status" value="1"/>
</dbReference>
<feature type="domain" description="GGDEF" evidence="4">
    <location>
        <begin position="386"/>
        <end position="518"/>
    </location>
</feature>
<dbReference type="Gene3D" id="3.30.70.270">
    <property type="match status" value="1"/>
</dbReference>
<dbReference type="EMBL" id="JFBT01000001">
    <property type="protein sequence ID" value="EXG81738.1"/>
    <property type="molecule type" value="Genomic_DNA"/>
</dbReference>
<dbReference type="HOGENOM" id="CLU_025182_1_0_11"/>
<reference evidence="5 6" key="1">
    <citation type="submission" date="2013-07" db="EMBL/GenBank/DDBJ databases">
        <authorList>
            <consortium name="DOE Joint Genome Institute"/>
            <person name="Eisen J."/>
            <person name="Huntemann M."/>
            <person name="Han J."/>
            <person name="Chen A."/>
            <person name="Kyrpides N."/>
            <person name="Mavromatis K."/>
            <person name="Markowitz V."/>
            <person name="Palaniappan K."/>
            <person name="Ivanova N."/>
            <person name="Schaumberg A."/>
            <person name="Pati A."/>
            <person name="Liolios K."/>
            <person name="Nordberg H.P."/>
            <person name="Cantor M.N."/>
            <person name="Hua S.X."/>
            <person name="Woyke T."/>
        </authorList>
    </citation>
    <scope>NUCLEOTIDE SEQUENCE [LARGE SCALE GENOMIC DNA]</scope>
    <source>
        <strain evidence="5 6">DSM 44712</strain>
    </source>
</reference>
<keyword evidence="2" id="KW-0812">Transmembrane</keyword>
<organism evidence="5 6">
    <name type="scientific">Cryptosporangium arvum DSM 44712</name>
    <dbReference type="NCBI Taxonomy" id="927661"/>
    <lineage>
        <taxon>Bacteria</taxon>
        <taxon>Bacillati</taxon>
        <taxon>Actinomycetota</taxon>
        <taxon>Actinomycetes</taxon>
        <taxon>Cryptosporangiales</taxon>
        <taxon>Cryptosporangiaceae</taxon>
        <taxon>Cryptosporangium</taxon>
    </lineage>
</organism>
<dbReference type="NCBIfam" id="TIGR00254">
    <property type="entry name" value="GGDEF"/>
    <property type="match status" value="1"/>
</dbReference>
<evidence type="ECO:0000313" key="6">
    <source>
        <dbReference type="Proteomes" id="UP000021053"/>
    </source>
</evidence>
<feature type="coiled-coil region" evidence="1">
    <location>
        <begin position="324"/>
        <end position="358"/>
    </location>
</feature>
<dbReference type="Pfam" id="PF16927">
    <property type="entry name" value="HisKA_7TM"/>
    <property type="match status" value="1"/>
</dbReference>
<dbReference type="PANTHER" id="PTHR45138">
    <property type="entry name" value="REGULATORY COMPONENTS OF SENSORY TRANSDUCTION SYSTEM"/>
    <property type="match status" value="1"/>
</dbReference>
<evidence type="ECO:0000313" key="5">
    <source>
        <dbReference type="EMBL" id="EXG81738.1"/>
    </source>
</evidence>
<dbReference type="GO" id="GO:0005886">
    <property type="term" value="C:plasma membrane"/>
    <property type="evidence" value="ECO:0007669"/>
    <property type="project" value="TreeGrafter"/>
</dbReference>
<accession>A0A010Z2T9</accession>